<feature type="chain" id="PRO_5031433971" description="Lipoprotein" evidence="1">
    <location>
        <begin position="19"/>
        <end position="119"/>
    </location>
</feature>
<dbReference type="EMBL" id="JABFJW010000519">
    <property type="protein sequence ID" value="NOK14677.1"/>
    <property type="molecule type" value="Genomic_DNA"/>
</dbReference>
<dbReference type="RefSeq" id="WP_171421763.1">
    <property type="nucleotide sequence ID" value="NZ_JABFJW010000519.1"/>
</dbReference>
<accession>A0A7Y4K2N1</accession>
<comment type="caution">
    <text evidence="2">The sequence shown here is derived from an EMBL/GenBank/DDBJ whole genome shotgun (WGS) entry which is preliminary data.</text>
</comment>
<evidence type="ECO:0000313" key="3">
    <source>
        <dbReference type="Proteomes" id="UP000528460"/>
    </source>
</evidence>
<protein>
    <recommendedName>
        <fullName evidence="4">Lipoprotein</fullName>
    </recommendedName>
</protein>
<organism evidence="2 3">
    <name type="scientific">Corallococcus exercitus</name>
    <dbReference type="NCBI Taxonomy" id="2316736"/>
    <lineage>
        <taxon>Bacteria</taxon>
        <taxon>Pseudomonadati</taxon>
        <taxon>Myxococcota</taxon>
        <taxon>Myxococcia</taxon>
        <taxon>Myxococcales</taxon>
        <taxon>Cystobacterineae</taxon>
        <taxon>Myxococcaceae</taxon>
        <taxon>Corallococcus</taxon>
    </lineage>
</organism>
<dbReference type="AlphaFoldDB" id="A0A7Y4K2N1"/>
<keyword evidence="1" id="KW-0732">Signal</keyword>
<evidence type="ECO:0000313" key="2">
    <source>
        <dbReference type="EMBL" id="NOK14677.1"/>
    </source>
</evidence>
<evidence type="ECO:0008006" key="4">
    <source>
        <dbReference type="Google" id="ProtNLM"/>
    </source>
</evidence>
<feature type="signal peptide" evidence="1">
    <location>
        <begin position="1"/>
        <end position="18"/>
    </location>
</feature>
<dbReference type="PROSITE" id="PS51257">
    <property type="entry name" value="PROKAR_LIPOPROTEIN"/>
    <property type="match status" value="1"/>
</dbReference>
<sequence>MKKILFGLAAMASLTLTACGGNICDDTADAADDLVKKVEECGLSTSGYQKPTDSEIESCKESLDACTDADKDKLNAYVDCLNEIKGCSDKTEAEQQAFGLRIVACGSKLQGVSDACGAE</sequence>
<gene>
    <name evidence="2" type="ORF">HNS30_37265</name>
</gene>
<reference evidence="2 3" key="1">
    <citation type="submission" date="2020-05" db="EMBL/GenBank/DDBJ databases">
        <authorList>
            <person name="Whitworth D."/>
        </authorList>
    </citation>
    <scope>NUCLEOTIDE SEQUENCE [LARGE SCALE GENOMIC DNA]</scope>
    <source>
        <strain evidence="2 3">CA046A</strain>
    </source>
</reference>
<evidence type="ECO:0000256" key="1">
    <source>
        <dbReference type="SAM" id="SignalP"/>
    </source>
</evidence>
<name>A0A7Y4K2N1_9BACT</name>
<proteinExistence type="predicted"/>
<dbReference type="Proteomes" id="UP000528460">
    <property type="component" value="Unassembled WGS sequence"/>
</dbReference>